<dbReference type="KEGG" id="psai:C3B54_11588"/>
<evidence type="ECO:0000313" key="1">
    <source>
        <dbReference type="EMBL" id="AVG23574.1"/>
    </source>
</evidence>
<dbReference type="InterPro" id="IPR047324">
    <property type="entry name" value="LbH_gamma_CA-like"/>
</dbReference>
<gene>
    <name evidence="1" type="ORF">C3B54_11588</name>
</gene>
<dbReference type="PANTHER" id="PTHR13061:SF29">
    <property type="entry name" value="GAMMA CARBONIC ANHYDRASE-LIKE 1, MITOCHONDRIAL-RELATED"/>
    <property type="match status" value="1"/>
</dbReference>
<dbReference type="InterPro" id="IPR011004">
    <property type="entry name" value="Trimer_LpxA-like_sf"/>
</dbReference>
<dbReference type="Pfam" id="PF00132">
    <property type="entry name" value="Hexapep"/>
    <property type="match status" value="1"/>
</dbReference>
<dbReference type="InterPro" id="IPR001451">
    <property type="entry name" value="Hexapep"/>
</dbReference>
<dbReference type="RefSeq" id="WP_104913164.1">
    <property type="nucleotide sequence ID" value="NZ_CP026923.1"/>
</dbReference>
<reference evidence="1 2" key="1">
    <citation type="submission" date="2018-02" db="EMBL/GenBank/DDBJ databases">
        <title>Complete genome of the streamlined marine actinobacterium Pontimonas salivibrio CL-TW6 adapted to coastal planktonic lifestype.</title>
        <authorList>
            <person name="Cho B.C."/>
            <person name="Hardies S.C."/>
            <person name="Jang G.I."/>
            <person name="Hwang C.Y."/>
        </authorList>
    </citation>
    <scope>NUCLEOTIDE SEQUENCE [LARGE SCALE GENOMIC DNA]</scope>
    <source>
        <strain evidence="1 2">CL-TW6</strain>
    </source>
</reference>
<evidence type="ECO:0000313" key="2">
    <source>
        <dbReference type="Proteomes" id="UP000243077"/>
    </source>
</evidence>
<name>A0A2L2BPJ8_9MICO</name>
<dbReference type="OrthoDB" id="9803036at2"/>
<dbReference type="SUPFAM" id="SSF51161">
    <property type="entry name" value="Trimeric LpxA-like enzymes"/>
    <property type="match status" value="1"/>
</dbReference>
<dbReference type="CDD" id="cd04645">
    <property type="entry name" value="LbH_gamma_CA_like"/>
    <property type="match status" value="1"/>
</dbReference>
<sequence>MRYSFDDHTPQVDHSAYVAASADLIGRVVIEPDACVLFHAVLRGDTEIITLGRGSNIQDGVAVHADPGYPVTIGEGVSVGHNATLHGCTIENDCLIGMGATVLNGAVIGTGSLVAAGAVVLEGQVIPPGSLVAGLPAKVRRELGSEEIEAIRANAAHYNQLRVSYANQHPSGG</sequence>
<accession>A0A2L2BPJ8</accession>
<proteinExistence type="predicted"/>
<keyword evidence="2" id="KW-1185">Reference proteome</keyword>
<dbReference type="PANTHER" id="PTHR13061">
    <property type="entry name" value="DYNACTIN SUBUNIT P25"/>
    <property type="match status" value="1"/>
</dbReference>
<evidence type="ECO:0008006" key="3">
    <source>
        <dbReference type="Google" id="ProtNLM"/>
    </source>
</evidence>
<protein>
    <recommendedName>
        <fullName evidence="3">Gamma carbonic anhydrase family protein</fullName>
    </recommendedName>
</protein>
<dbReference type="AlphaFoldDB" id="A0A2L2BPJ8"/>
<dbReference type="Gene3D" id="2.160.10.10">
    <property type="entry name" value="Hexapeptide repeat proteins"/>
    <property type="match status" value="1"/>
</dbReference>
<dbReference type="EMBL" id="CP026923">
    <property type="protein sequence ID" value="AVG23574.1"/>
    <property type="molecule type" value="Genomic_DNA"/>
</dbReference>
<dbReference type="InterPro" id="IPR050484">
    <property type="entry name" value="Transf_Hexapept/Carb_Anhydrase"/>
</dbReference>
<organism evidence="1 2">
    <name type="scientific">Pontimonas salivibrio</name>
    <dbReference type="NCBI Taxonomy" id="1159327"/>
    <lineage>
        <taxon>Bacteria</taxon>
        <taxon>Bacillati</taxon>
        <taxon>Actinomycetota</taxon>
        <taxon>Actinomycetes</taxon>
        <taxon>Micrococcales</taxon>
        <taxon>Microbacteriaceae</taxon>
        <taxon>Pontimonas</taxon>
    </lineage>
</organism>
<dbReference type="Proteomes" id="UP000243077">
    <property type="component" value="Chromosome"/>
</dbReference>